<dbReference type="PANTHER" id="PTHR34222">
    <property type="entry name" value="GAG_PRE-INTEGRS DOMAIN-CONTAINING PROTEIN"/>
    <property type="match status" value="1"/>
</dbReference>
<organism evidence="4 5">
    <name type="scientific">Tanacetum coccineum</name>
    <dbReference type="NCBI Taxonomy" id="301880"/>
    <lineage>
        <taxon>Eukaryota</taxon>
        <taxon>Viridiplantae</taxon>
        <taxon>Streptophyta</taxon>
        <taxon>Embryophyta</taxon>
        <taxon>Tracheophyta</taxon>
        <taxon>Spermatophyta</taxon>
        <taxon>Magnoliopsida</taxon>
        <taxon>eudicotyledons</taxon>
        <taxon>Gunneridae</taxon>
        <taxon>Pentapetalae</taxon>
        <taxon>asterids</taxon>
        <taxon>campanulids</taxon>
        <taxon>Asterales</taxon>
        <taxon>Asteraceae</taxon>
        <taxon>Asteroideae</taxon>
        <taxon>Anthemideae</taxon>
        <taxon>Anthemidinae</taxon>
        <taxon>Tanacetum</taxon>
    </lineage>
</organism>
<dbReference type="PANTHER" id="PTHR34222:SF99">
    <property type="entry name" value="PROTEIN, PUTATIVE-RELATED"/>
    <property type="match status" value="1"/>
</dbReference>
<evidence type="ECO:0000256" key="1">
    <source>
        <dbReference type="SAM" id="MobiDB-lite"/>
    </source>
</evidence>
<feature type="region of interest" description="Disordered" evidence="1">
    <location>
        <begin position="341"/>
        <end position="362"/>
    </location>
</feature>
<dbReference type="Proteomes" id="UP001151760">
    <property type="component" value="Unassembled WGS sequence"/>
</dbReference>
<evidence type="ECO:0000259" key="2">
    <source>
        <dbReference type="Pfam" id="PF07727"/>
    </source>
</evidence>
<feature type="compositionally biased region" description="Basic and acidic residues" evidence="1">
    <location>
        <begin position="341"/>
        <end position="354"/>
    </location>
</feature>
<evidence type="ECO:0000259" key="3">
    <source>
        <dbReference type="Pfam" id="PF25597"/>
    </source>
</evidence>
<reference evidence="4" key="1">
    <citation type="journal article" date="2022" name="Int. J. Mol. Sci.">
        <title>Draft Genome of Tanacetum Coccineum: Genomic Comparison of Closely Related Tanacetum-Family Plants.</title>
        <authorList>
            <person name="Yamashiro T."/>
            <person name="Shiraishi A."/>
            <person name="Nakayama K."/>
            <person name="Satake H."/>
        </authorList>
    </citation>
    <scope>NUCLEOTIDE SEQUENCE</scope>
</reference>
<feature type="domain" description="Retroviral polymerase SH3-like" evidence="3">
    <location>
        <begin position="285"/>
        <end position="336"/>
    </location>
</feature>
<dbReference type="EMBL" id="BQNB010020479">
    <property type="protein sequence ID" value="GJT96410.1"/>
    <property type="molecule type" value="Genomic_DNA"/>
</dbReference>
<keyword evidence="5" id="KW-1185">Reference proteome</keyword>
<dbReference type="Pfam" id="PF25597">
    <property type="entry name" value="SH3_retrovirus"/>
    <property type="match status" value="1"/>
</dbReference>
<feature type="domain" description="Reverse transcriptase Ty1/copia-type" evidence="2">
    <location>
        <begin position="404"/>
        <end position="466"/>
    </location>
</feature>
<dbReference type="Pfam" id="PF07727">
    <property type="entry name" value="RVT_2"/>
    <property type="match status" value="1"/>
</dbReference>
<evidence type="ECO:0000313" key="4">
    <source>
        <dbReference type="EMBL" id="GJT96410.1"/>
    </source>
</evidence>
<comment type="caution">
    <text evidence="4">The sequence shown here is derived from an EMBL/GenBank/DDBJ whole genome shotgun (WGS) entry which is preliminary data.</text>
</comment>
<gene>
    <name evidence="4" type="ORF">Tco_1091928</name>
</gene>
<sequence>MQLRSNILSRDPLPNATDTYVLISSEESHRAVIIGSRVGSSQRTQSSVFKSSVNNKGGAQRSQTFSNTSRLNNVTRPDNNGNRRAVSGPTLVSEHCGFNGHTIDRCFKLIGHPADFGKKNNSSNNNQNFKAYFFNKKNSLNDKWKSFQANMAVSHPNGIEALITKVGNLVLIDFLTLYDVLVVPEYCVTLVSVHKVARDIKFIAGFDESKCFLMSQDLMGVKITGIGKQVGGLYYFDSITENIHCDICQKAKQTKEPFPLSEHKSSALDQLVHLDLWGPYKVVAHHDKFGSRAEKCVLVGYSSFKKGYKLFSLERKQFIFLRDVKFFERVFPFKIKHSSVDKNSQDLDHDDLGHPHGSNGFVSENEMAATSKHDSALSEGDDADIPNTEHIEAMNKEMKALYDNDTWEITELPSDRKAIGSKWVFKITYKSNGDIERYKARLIAKCFNQKEGVDFDETFSPVVNIPTVGQEDGTTRTKKYEELSATEKLQADCDLKATNIVLQGLPPMCTNLSLQEKECKLYDEFDKFSFVKGETLYQYYWRFSQLINNINDINMSMRPVQVNMKFLNSLPPEWSKFVMGVKLARDLHTTNYDQLYL</sequence>
<proteinExistence type="predicted"/>
<reference evidence="4" key="2">
    <citation type="submission" date="2022-01" db="EMBL/GenBank/DDBJ databases">
        <authorList>
            <person name="Yamashiro T."/>
            <person name="Shiraishi A."/>
            <person name="Satake H."/>
            <person name="Nakayama K."/>
        </authorList>
    </citation>
    <scope>NUCLEOTIDE SEQUENCE</scope>
</reference>
<protein>
    <submittedName>
        <fullName evidence="4">Ribonuclease H-like domain-containing protein</fullName>
    </submittedName>
</protein>
<name>A0ABQ5I8F6_9ASTR</name>
<dbReference type="InterPro" id="IPR013103">
    <property type="entry name" value="RVT_2"/>
</dbReference>
<accession>A0ABQ5I8F6</accession>
<dbReference type="InterPro" id="IPR057670">
    <property type="entry name" value="SH3_retrovirus"/>
</dbReference>
<feature type="region of interest" description="Disordered" evidence="1">
    <location>
        <begin position="44"/>
        <end position="64"/>
    </location>
</feature>
<evidence type="ECO:0000313" key="5">
    <source>
        <dbReference type="Proteomes" id="UP001151760"/>
    </source>
</evidence>